<reference evidence="3 4" key="1">
    <citation type="submission" date="2018-08" db="EMBL/GenBank/DDBJ databases">
        <title>Horizontal acquisition of hydrogen conversion ability and other habitat adaptations in Hydrogenovibrio crunogenus strains.</title>
        <authorList>
            <person name="Gonnella G."/>
            <person name="Adam N."/>
            <person name="Perner M."/>
        </authorList>
    </citation>
    <scope>NUCLEOTIDE SEQUENCE [LARGE SCALE GENOMIC DNA]</scope>
    <source>
        <strain evidence="3 4">SP-41</strain>
    </source>
</reference>
<dbReference type="AlphaFoldDB" id="A0A4P7NYX5"/>
<dbReference type="OrthoDB" id="501284at2"/>
<dbReference type="EMBL" id="CP032096">
    <property type="protein sequence ID" value="QBZ82789.1"/>
    <property type="molecule type" value="Genomic_DNA"/>
</dbReference>
<evidence type="ECO:0000256" key="1">
    <source>
        <dbReference type="SAM" id="MobiDB-lite"/>
    </source>
</evidence>
<organism evidence="3 4">
    <name type="scientific">Hydrogenovibrio crunogenus</name>
    <dbReference type="NCBI Taxonomy" id="39765"/>
    <lineage>
        <taxon>Bacteria</taxon>
        <taxon>Pseudomonadati</taxon>
        <taxon>Pseudomonadota</taxon>
        <taxon>Gammaproteobacteria</taxon>
        <taxon>Thiotrichales</taxon>
        <taxon>Piscirickettsiaceae</taxon>
        <taxon>Hydrogenovibrio</taxon>
    </lineage>
</organism>
<evidence type="ECO:0000259" key="2">
    <source>
        <dbReference type="PROSITE" id="PS50994"/>
    </source>
</evidence>
<gene>
    <name evidence="3" type="primary">tnsB_2</name>
    <name evidence="3" type="ORF">GHNINEIG_00825</name>
</gene>
<dbReference type="SUPFAM" id="SSF53098">
    <property type="entry name" value="Ribonuclease H-like"/>
    <property type="match status" value="1"/>
</dbReference>
<protein>
    <submittedName>
        <fullName evidence="3">Transposon Tn7 transposition protein TnsB</fullName>
    </submittedName>
</protein>
<dbReference type="RefSeq" id="WP_135795463.1">
    <property type="nucleotide sequence ID" value="NZ_CP032096.1"/>
</dbReference>
<dbReference type="InterPro" id="IPR012337">
    <property type="entry name" value="RNaseH-like_sf"/>
</dbReference>
<dbReference type="Pfam" id="PF09299">
    <property type="entry name" value="Mu-transpos_C"/>
    <property type="match status" value="1"/>
</dbReference>
<feature type="domain" description="Integrase catalytic" evidence="2">
    <location>
        <begin position="236"/>
        <end position="439"/>
    </location>
</feature>
<feature type="region of interest" description="Disordered" evidence="1">
    <location>
        <begin position="207"/>
        <end position="227"/>
    </location>
</feature>
<accession>A0A4P7NYX5</accession>
<evidence type="ECO:0000313" key="4">
    <source>
        <dbReference type="Proteomes" id="UP000296201"/>
    </source>
</evidence>
<dbReference type="GO" id="GO:0003676">
    <property type="term" value="F:nucleic acid binding"/>
    <property type="evidence" value="ECO:0007669"/>
    <property type="project" value="InterPro"/>
</dbReference>
<dbReference type="Proteomes" id="UP000296201">
    <property type="component" value="Chromosome"/>
</dbReference>
<proteinExistence type="predicted"/>
<dbReference type="Gene3D" id="3.30.420.10">
    <property type="entry name" value="Ribonuclease H-like superfamily/Ribonuclease H"/>
    <property type="match status" value="1"/>
</dbReference>
<dbReference type="PROSITE" id="PS50994">
    <property type="entry name" value="INTEGRASE"/>
    <property type="match status" value="1"/>
</dbReference>
<name>A0A4P7NYX5_9GAMM</name>
<dbReference type="InterPro" id="IPR001584">
    <property type="entry name" value="Integrase_cat-core"/>
</dbReference>
<sequence>MTTENDNGFKADRRKISFRLGEYVSNSGEIYKITQIINFDELVGISIKSGQASRLLITNLKAVSTPSQDKFDNKFIHRDLEDFSDNDWKEIERRFNLITPLVNGASKSEIVIHAKQQNVHYTTLYRWFKNYQETGTLTGLLPKKNGRKPNTLLVEPRVEAIIEQVINDIYLNNSRAPIDSVIKAIFLSCDEKNLNRPSESTIRRRINNQSEYHRTKRRNGSKQANTKFAPTPGEYVADYPLQVVQIDHTPVDLILVDDEFRLPIGRPFITVAIDIYSRMITGYYLSLEPPSTTSVAMCVAHSINPKDHWLLLHDVESTWPVWGFMTTIHTDNGAEFRSETLQRACLTHDINLEYRPVKSPNFGGHIERMIGTVMKSVHSIPGTTFSNIKEKAEYDSDGNACMTYSEFEKWLVTWITKVYHKRKHSTLGMTPEDKWNEGIFGSLHSEGIGYMPKPNNPETILIDFLPMVKRTVQKNGVNIDGLNYYDNVLRQFIRVIDKTTNKNKKFIFKQDPRDITYVWFYEPQEQKYYKIPLANQAIPKMTSWEFLAIKKRIKEKNYTFSEHSLITVYAEMREMVEESTKKTKKARRMSQKLKNNENQLVDIAIKPKLNTPVIEIDDDIWDEDIPEFD</sequence>
<dbReference type="InterPro" id="IPR015378">
    <property type="entry name" value="Transposase-like_Mu_C"/>
</dbReference>
<keyword evidence="4" id="KW-1185">Reference proteome</keyword>
<evidence type="ECO:0000313" key="3">
    <source>
        <dbReference type="EMBL" id="QBZ82789.1"/>
    </source>
</evidence>
<dbReference type="GO" id="GO:0015074">
    <property type="term" value="P:DNA integration"/>
    <property type="evidence" value="ECO:0007669"/>
    <property type="project" value="InterPro"/>
</dbReference>
<dbReference type="InterPro" id="IPR036397">
    <property type="entry name" value="RNaseH_sf"/>
</dbReference>